<dbReference type="EMBL" id="AEJB01000404">
    <property type="protein sequence ID" value="ELP65208.1"/>
    <property type="molecule type" value="Genomic_DNA"/>
</dbReference>
<accession>L7F0K5</accession>
<comment type="caution">
    <text evidence="2">The sequence shown here is derived from an EMBL/GenBank/DDBJ whole genome shotgun (WGS) entry which is preliminary data.</text>
</comment>
<sequence length="42" mass="4756">MVRASARSIAGTRERGPARPTYTTEHAYDGVRQVRRRGGQRK</sequence>
<dbReference type="Proteomes" id="UP000010931">
    <property type="component" value="Unassembled WGS sequence"/>
</dbReference>
<feature type="compositionally biased region" description="Basic residues" evidence="1">
    <location>
        <begin position="33"/>
        <end position="42"/>
    </location>
</feature>
<evidence type="ECO:0000256" key="1">
    <source>
        <dbReference type="SAM" id="MobiDB-lite"/>
    </source>
</evidence>
<reference evidence="2 3" key="1">
    <citation type="journal article" date="2011" name="Plasmid">
        <title>Streptomyces turgidiscabies Car8 contains a modular pathogenicity island that shares virulence genes with other actinobacterial plant pathogens.</title>
        <authorList>
            <person name="Huguet-Tapia J.C."/>
            <person name="Badger J.H."/>
            <person name="Loria R."/>
            <person name="Pettis G.S."/>
        </authorList>
    </citation>
    <scope>NUCLEOTIDE SEQUENCE [LARGE SCALE GENOMIC DNA]</scope>
    <source>
        <strain evidence="2 3">Car8</strain>
    </source>
</reference>
<proteinExistence type="predicted"/>
<dbReference type="AlphaFoldDB" id="L7F0K5"/>
<organism evidence="2 3">
    <name type="scientific">Streptomyces turgidiscabies (strain Car8)</name>
    <dbReference type="NCBI Taxonomy" id="698760"/>
    <lineage>
        <taxon>Bacteria</taxon>
        <taxon>Bacillati</taxon>
        <taxon>Actinomycetota</taxon>
        <taxon>Actinomycetes</taxon>
        <taxon>Kitasatosporales</taxon>
        <taxon>Streptomycetaceae</taxon>
        <taxon>Streptomyces</taxon>
    </lineage>
</organism>
<feature type="region of interest" description="Disordered" evidence="1">
    <location>
        <begin position="1"/>
        <end position="42"/>
    </location>
</feature>
<keyword evidence="3" id="KW-1185">Reference proteome</keyword>
<evidence type="ECO:0000313" key="3">
    <source>
        <dbReference type="Proteomes" id="UP000010931"/>
    </source>
</evidence>
<name>L7F0K5_STRT8</name>
<evidence type="ECO:0000313" key="2">
    <source>
        <dbReference type="EMBL" id="ELP65208.1"/>
    </source>
</evidence>
<protein>
    <submittedName>
        <fullName evidence="2">Uncharacterized protein</fullName>
    </submittedName>
</protein>
<gene>
    <name evidence="2" type="ORF">STRTUCAR8_08100</name>
</gene>